<dbReference type="SMART" id="SM00388">
    <property type="entry name" value="HisKA"/>
    <property type="match status" value="1"/>
</dbReference>
<dbReference type="CDD" id="cd00075">
    <property type="entry name" value="HATPase"/>
    <property type="match status" value="1"/>
</dbReference>
<keyword evidence="10" id="KW-0067">ATP-binding</keyword>
<evidence type="ECO:0000313" key="18">
    <source>
        <dbReference type="EMBL" id="OGZ03889.1"/>
    </source>
</evidence>
<gene>
    <name evidence="18" type="ORF">A2648_00590</name>
</gene>
<dbReference type="InterPro" id="IPR003594">
    <property type="entry name" value="HATPase_dom"/>
</dbReference>
<accession>A0A1G2CR95</accession>
<dbReference type="GO" id="GO:0005524">
    <property type="term" value="F:ATP binding"/>
    <property type="evidence" value="ECO:0007669"/>
    <property type="project" value="UniProtKB-KW"/>
</dbReference>
<dbReference type="InterPro" id="IPR005467">
    <property type="entry name" value="His_kinase_dom"/>
</dbReference>
<keyword evidence="8" id="KW-0547">Nucleotide-binding</keyword>
<dbReference type="InterPro" id="IPR003661">
    <property type="entry name" value="HisK_dim/P_dom"/>
</dbReference>
<keyword evidence="11 15" id="KW-1133">Transmembrane helix</keyword>
<dbReference type="EC" id="2.7.13.3" evidence="3"/>
<dbReference type="Gene3D" id="1.10.287.130">
    <property type="match status" value="1"/>
</dbReference>
<dbReference type="GO" id="GO:0005886">
    <property type="term" value="C:plasma membrane"/>
    <property type="evidence" value="ECO:0007669"/>
    <property type="project" value="UniProtKB-SubCell"/>
</dbReference>
<dbReference type="SUPFAM" id="SSF47384">
    <property type="entry name" value="Homodimeric domain of signal transducing histidine kinase"/>
    <property type="match status" value="1"/>
</dbReference>
<evidence type="ECO:0000256" key="14">
    <source>
        <dbReference type="SAM" id="Coils"/>
    </source>
</evidence>
<keyword evidence="14" id="KW-0175">Coiled coil</keyword>
<dbReference type="Pfam" id="PF00672">
    <property type="entry name" value="HAMP"/>
    <property type="match status" value="1"/>
</dbReference>
<keyword evidence="7 15" id="KW-0812">Transmembrane</keyword>
<feature type="transmembrane region" description="Helical" evidence="15">
    <location>
        <begin position="187"/>
        <end position="209"/>
    </location>
</feature>
<dbReference type="PANTHER" id="PTHR45528">
    <property type="entry name" value="SENSOR HISTIDINE KINASE CPXA"/>
    <property type="match status" value="1"/>
</dbReference>
<evidence type="ECO:0000256" key="15">
    <source>
        <dbReference type="SAM" id="Phobius"/>
    </source>
</evidence>
<comment type="catalytic activity">
    <reaction evidence="1">
        <text>ATP + protein L-histidine = ADP + protein N-phospho-L-histidine.</text>
        <dbReference type="EC" id="2.7.13.3"/>
    </reaction>
</comment>
<dbReference type="CDD" id="cd00082">
    <property type="entry name" value="HisKA"/>
    <property type="match status" value="1"/>
</dbReference>
<dbReference type="PROSITE" id="PS50109">
    <property type="entry name" value="HIS_KIN"/>
    <property type="match status" value="1"/>
</dbReference>
<dbReference type="PROSITE" id="PS50885">
    <property type="entry name" value="HAMP"/>
    <property type="match status" value="1"/>
</dbReference>
<feature type="domain" description="Histidine kinase" evidence="16">
    <location>
        <begin position="313"/>
        <end position="533"/>
    </location>
</feature>
<keyword evidence="12" id="KW-0902">Two-component regulatory system</keyword>
<keyword evidence="13 15" id="KW-0472">Membrane</keyword>
<reference evidence="18 19" key="1">
    <citation type="journal article" date="2016" name="Nat. Commun.">
        <title>Thousands of microbial genomes shed light on interconnected biogeochemical processes in an aquifer system.</title>
        <authorList>
            <person name="Anantharaman K."/>
            <person name="Brown C.T."/>
            <person name="Hug L.A."/>
            <person name="Sharon I."/>
            <person name="Castelle C.J."/>
            <person name="Probst A.J."/>
            <person name="Thomas B.C."/>
            <person name="Singh A."/>
            <person name="Wilkins M.J."/>
            <person name="Karaoz U."/>
            <person name="Brodie E.L."/>
            <person name="Williams K.H."/>
            <person name="Hubbard S.S."/>
            <person name="Banfield J.F."/>
        </authorList>
    </citation>
    <scope>NUCLEOTIDE SEQUENCE [LARGE SCALE GENOMIC DNA]</scope>
</reference>
<evidence type="ECO:0000256" key="11">
    <source>
        <dbReference type="ARBA" id="ARBA00022989"/>
    </source>
</evidence>
<evidence type="ECO:0000256" key="1">
    <source>
        <dbReference type="ARBA" id="ARBA00000085"/>
    </source>
</evidence>
<dbReference type="CDD" id="cd06225">
    <property type="entry name" value="HAMP"/>
    <property type="match status" value="1"/>
</dbReference>
<feature type="domain" description="HAMP" evidence="17">
    <location>
        <begin position="207"/>
        <end position="259"/>
    </location>
</feature>
<evidence type="ECO:0000256" key="8">
    <source>
        <dbReference type="ARBA" id="ARBA00022741"/>
    </source>
</evidence>
<organism evidence="18 19">
    <name type="scientific">Candidatus Lloydbacteria bacterium RIFCSPHIGHO2_01_FULL_41_20</name>
    <dbReference type="NCBI Taxonomy" id="1798657"/>
    <lineage>
        <taxon>Bacteria</taxon>
        <taxon>Candidatus Lloydiibacteriota</taxon>
    </lineage>
</organism>
<evidence type="ECO:0000256" key="9">
    <source>
        <dbReference type="ARBA" id="ARBA00022777"/>
    </source>
</evidence>
<proteinExistence type="predicted"/>
<feature type="transmembrane region" description="Helical" evidence="15">
    <location>
        <begin position="14"/>
        <end position="37"/>
    </location>
</feature>
<dbReference type="GO" id="GO:0000155">
    <property type="term" value="F:phosphorelay sensor kinase activity"/>
    <property type="evidence" value="ECO:0007669"/>
    <property type="project" value="InterPro"/>
</dbReference>
<evidence type="ECO:0000256" key="13">
    <source>
        <dbReference type="ARBA" id="ARBA00023136"/>
    </source>
</evidence>
<evidence type="ECO:0000256" key="7">
    <source>
        <dbReference type="ARBA" id="ARBA00022692"/>
    </source>
</evidence>
<feature type="coiled-coil region" evidence="14">
    <location>
        <begin position="269"/>
        <end position="306"/>
    </location>
</feature>
<dbReference type="PRINTS" id="PR00344">
    <property type="entry name" value="BCTRLSENSOR"/>
</dbReference>
<dbReference type="EMBL" id="MHLH01000014">
    <property type="protein sequence ID" value="OGZ03889.1"/>
    <property type="molecule type" value="Genomic_DNA"/>
</dbReference>
<name>A0A1G2CR95_9BACT</name>
<evidence type="ECO:0000256" key="12">
    <source>
        <dbReference type="ARBA" id="ARBA00023012"/>
    </source>
</evidence>
<evidence type="ECO:0000256" key="2">
    <source>
        <dbReference type="ARBA" id="ARBA00004651"/>
    </source>
</evidence>
<protein>
    <recommendedName>
        <fullName evidence="3">histidine kinase</fullName>
        <ecNumber evidence="3">2.7.13.3</ecNumber>
    </recommendedName>
</protein>
<keyword evidence="9" id="KW-0418">Kinase</keyword>
<dbReference type="SMART" id="SM00387">
    <property type="entry name" value="HATPase_c"/>
    <property type="match status" value="1"/>
</dbReference>
<dbReference type="Pfam" id="PF00512">
    <property type="entry name" value="HisKA"/>
    <property type="match status" value="1"/>
</dbReference>
<dbReference type="SMART" id="SM00304">
    <property type="entry name" value="HAMP"/>
    <property type="match status" value="1"/>
</dbReference>
<dbReference type="InterPro" id="IPR003660">
    <property type="entry name" value="HAMP_dom"/>
</dbReference>
<dbReference type="InterPro" id="IPR050398">
    <property type="entry name" value="HssS/ArlS-like"/>
</dbReference>
<evidence type="ECO:0000256" key="3">
    <source>
        <dbReference type="ARBA" id="ARBA00012438"/>
    </source>
</evidence>
<dbReference type="Proteomes" id="UP000178841">
    <property type="component" value="Unassembled WGS sequence"/>
</dbReference>
<dbReference type="InterPro" id="IPR036890">
    <property type="entry name" value="HATPase_C_sf"/>
</dbReference>
<evidence type="ECO:0000259" key="16">
    <source>
        <dbReference type="PROSITE" id="PS50109"/>
    </source>
</evidence>
<evidence type="ECO:0000256" key="4">
    <source>
        <dbReference type="ARBA" id="ARBA00022475"/>
    </source>
</evidence>
<evidence type="ECO:0000256" key="5">
    <source>
        <dbReference type="ARBA" id="ARBA00022553"/>
    </source>
</evidence>
<keyword evidence="4" id="KW-1003">Cell membrane</keyword>
<dbReference type="SUPFAM" id="SSF55874">
    <property type="entry name" value="ATPase domain of HSP90 chaperone/DNA topoisomerase II/histidine kinase"/>
    <property type="match status" value="1"/>
</dbReference>
<evidence type="ECO:0000259" key="17">
    <source>
        <dbReference type="PROSITE" id="PS50885"/>
    </source>
</evidence>
<dbReference type="Pfam" id="PF02518">
    <property type="entry name" value="HATPase_c"/>
    <property type="match status" value="1"/>
</dbReference>
<dbReference type="InterPro" id="IPR004358">
    <property type="entry name" value="Sig_transdc_His_kin-like_C"/>
</dbReference>
<evidence type="ECO:0000256" key="6">
    <source>
        <dbReference type="ARBA" id="ARBA00022679"/>
    </source>
</evidence>
<comment type="subcellular location">
    <subcellularLocation>
        <location evidence="2">Cell membrane</location>
        <topology evidence="2">Multi-pass membrane protein</topology>
    </subcellularLocation>
</comment>
<sequence>MAKYFLNLSIYRKILLGFSVIGGFSAVLVIIGIFQLYSIEKITISLKPHVDASEYLQEAMLSLELLDSDIERYTTVGGVENKDNIENDISRIGKFSLQIEAGENVARGKELSNIRQTIFTLRDDIGDLINFEEVGEMNGRNERIVRVYVSLGELRSQYSSLRKDIENEFKQSLDAQSRSVASAINQFVIIELLIVILGIVIAIALSRMLTAPITKLALVAAEFGKGKLDARVDIHTKDEIETLANTFNSMAEHLARYTTNLEGEVEKRTEELKQKVKEINSSNQLLTKREEELTLVNERLRELDKAKSEFISVAAHQLRTPLSAIKWILSLLIDEDAKNLTPEQRSLIMKGYESNERIINLINEMLVVTRIESGKIQYNFISMHIEDLIDSVLIDFAGQAHVRRIKLVFEKPSSPLPYVKADPEKMRSVIQNLIENAIHYTKDGGKITISVLVENNFVRVLVKDDGIGIPVHQHSSIFIKFFRADNAVKYQTDGSGLGLFVAKSIIEKQGGQIGFESALDKGSTFYFTIPLSENIPISPV</sequence>
<keyword evidence="6" id="KW-0808">Transferase</keyword>
<dbReference type="FunFam" id="3.30.565.10:FF:000006">
    <property type="entry name" value="Sensor histidine kinase WalK"/>
    <property type="match status" value="1"/>
</dbReference>
<evidence type="ECO:0000256" key="10">
    <source>
        <dbReference type="ARBA" id="ARBA00022840"/>
    </source>
</evidence>
<dbReference type="AlphaFoldDB" id="A0A1G2CR95"/>
<dbReference type="PANTHER" id="PTHR45528:SF1">
    <property type="entry name" value="SENSOR HISTIDINE KINASE CPXA"/>
    <property type="match status" value="1"/>
</dbReference>
<dbReference type="Gene3D" id="6.10.340.10">
    <property type="match status" value="1"/>
</dbReference>
<dbReference type="STRING" id="1798657.A2648_00590"/>
<dbReference type="Gene3D" id="3.30.565.10">
    <property type="entry name" value="Histidine kinase-like ATPase, C-terminal domain"/>
    <property type="match status" value="1"/>
</dbReference>
<evidence type="ECO:0000313" key="19">
    <source>
        <dbReference type="Proteomes" id="UP000178841"/>
    </source>
</evidence>
<keyword evidence="5" id="KW-0597">Phosphoprotein</keyword>
<dbReference type="InterPro" id="IPR036097">
    <property type="entry name" value="HisK_dim/P_sf"/>
</dbReference>
<comment type="caution">
    <text evidence="18">The sequence shown here is derived from an EMBL/GenBank/DDBJ whole genome shotgun (WGS) entry which is preliminary data.</text>
</comment>
<dbReference type="SUPFAM" id="SSF158472">
    <property type="entry name" value="HAMP domain-like"/>
    <property type="match status" value="1"/>
</dbReference>